<dbReference type="AlphaFoldDB" id="A0AAV1E6S8"/>
<accession>A0AAV1E6S8</accession>
<reference evidence="2" key="1">
    <citation type="submission" date="2023-03" db="EMBL/GenBank/DDBJ databases">
        <authorList>
            <person name="Julca I."/>
        </authorList>
    </citation>
    <scope>NUCLEOTIDE SEQUENCE</scope>
</reference>
<feature type="compositionally biased region" description="Gly residues" evidence="1">
    <location>
        <begin position="185"/>
        <end position="196"/>
    </location>
</feature>
<sequence length="218" mass="23236">MDQTPPMTLGMIHQRFMAIEHNMVAQVERFENAFQRITDQSANSGGAGSSGSTVTGNSKATGTAHVEVPLVNMVNNPLYNVIFQPSATDTPYNGHLMILGTPWWQHMPYQGYQVPWPTSPKTQHSGTATGSNVARNAPATNQSQLQNTAFQHQTPPVQDQQGSKMVLPQVTEQESVPRITYGPQGTSGPGLQGLTGAGTNQGPTGVGINQGPAIETSE</sequence>
<feature type="region of interest" description="Disordered" evidence="1">
    <location>
        <begin position="178"/>
        <end position="218"/>
    </location>
</feature>
<name>A0AAV1E6S8_OLDCO</name>
<dbReference type="Proteomes" id="UP001161247">
    <property type="component" value="Chromosome 8"/>
</dbReference>
<keyword evidence="3" id="KW-1185">Reference proteome</keyword>
<evidence type="ECO:0000256" key="1">
    <source>
        <dbReference type="SAM" id="MobiDB-lite"/>
    </source>
</evidence>
<evidence type="ECO:0000313" key="3">
    <source>
        <dbReference type="Proteomes" id="UP001161247"/>
    </source>
</evidence>
<protein>
    <submittedName>
        <fullName evidence="2">OLC1v1015619C1</fullName>
    </submittedName>
</protein>
<organism evidence="2 3">
    <name type="scientific">Oldenlandia corymbosa var. corymbosa</name>
    <dbReference type="NCBI Taxonomy" id="529605"/>
    <lineage>
        <taxon>Eukaryota</taxon>
        <taxon>Viridiplantae</taxon>
        <taxon>Streptophyta</taxon>
        <taxon>Embryophyta</taxon>
        <taxon>Tracheophyta</taxon>
        <taxon>Spermatophyta</taxon>
        <taxon>Magnoliopsida</taxon>
        <taxon>eudicotyledons</taxon>
        <taxon>Gunneridae</taxon>
        <taxon>Pentapetalae</taxon>
        <taxon>asterids</taxon>
        <taxon>lamiids</taxon>
        <taxon>Gentianales</taxon>
        <taxon>Rubiaceae</taxon>
        <taxon>Rubioideae</taxon>
        <taxon>Spermacoceae</taxon>
        <taxon>Hedyotis-Oldenlandia complex</taxon>
        <taxon>Oldenlandia</taxon>
    </lineage>
</organism>
<evidence type="ECO:0000313" key="2">
    <source>
        <dbReference type="EMBL" id="CAI9114813.1"/>
    </source>
</evidence>
<proteinExistence type="predicted"/>
<feature type="region of interest" description="Disordered" evidence="1">
    <location>
        <begin position="40"/>
        <end position="59"/>
    </location>
</feature>
<dbReference type="EMBL" id="OX459125">
    <property type="protein sequence ID" value="CAI9114813.1"/>
    <property type="molecule type" value="Genomic_DNA"/>
</dbReference>
<gene>
    <name evidence="2" type="ORF">OLC1_LOCUS21455</name>
</gene>